<dbReference type="AlphaFoldDB" id="A0AAN7JGD0"/>
<evidence type="ECO:0000256" key="1">
    <source>
        <dbReference type="SAM" id="MobiDB-lite"/>
    </source>
</evidence>
<sequence>MRQNARLFVGCNCKSTTGTFHAQKQSLYKWENRRQPVHATETPARNVSERGGLRKGAKGEI</sequence>
<protein>
    <submittedName>
        <fullName evidence="2">Uncharacterized protein</fullName>
    </submittedName>
</protein>
<dbReference type="EMBL" id="JAXIOK010000023">
    <property type="protein sequence ID" value="KAK4742102.1"/>
    <property type="molecule type" value="Genomic_DNA"/>
</dbReference>
<evidence type="ECO:0000313" key="3">
    <source>
        <dbReference type="Proteomes" id="UP001345219"/>
    </source>
</evidence>
<name>A0AAN7JGD0_9MYRT</name>
<gene>
    <name evidence="2" type="ORF">SAY87_000103</name>
</gene>
<organism evidence="2 3">
    <name type="scientific">Trapa incisa</name>
    <dbReference type="NCBI Taxonomy" id="236973"/>
    <lineage>
        <taxon>Eukaryota</taxon>
        <taxon>Viridiplantae</taxon>
        <taxon>Streptophyta</taxon>
        <taxon>Embryophyta</taxon>
        <taxon>Tracheophyta</taxon>
        <taxon>Spermatophyta</taxon>
        <taxon>Magnoliopsida</taxon>
        <taxon>eudicotyledons</taxon>
        <taxon>Gunneridae</taxon>
        <taxon>Pentapetalae</taxon>
        <taxon>rosids</taxon>
        <taxon>malvids</taxon>
        <taxon>Myrtales</taxon>
        <taxon>Lythraceae</taxon>
        <taxon>Trapa</taxon>
    </lineage>
</organism>
<feature type="region of interest" description="Disordered" evidence="1">
    <location>
        <begin position="34"/>
        <end position="61"/>
    </location>
</feature>
<comment type="caution">
    <text evidence="2">The sequence shown here is derived from an EMBL/GenBank/DDBJ whole genome shotgun (WGS) entry which is preliminary data.</text>
</comment>
<proteinExistence type="predicted"/>
<reference evidence="2 3" key="1">
    <citation type="journal article" date="2023" name="Hortic Res">
        <title>Pangenome of water caltrop reveals structural variations and asymmetric subgenome divergence after allopolyploidization.</title>
        <authorList>
            <person name="Zhang X."/>
            <person name="Chen Y."/>
            <person name="Wang L."/>
            <person name="Yuan Y."/>
            <person name="Fang M."/>
            <person name="Shi L."/>
            <person name="Lu R."/>
            <person name="Comes H.P."/>
            <person name="Ma Y."/>
            <person name="Chen Y."/>
            <person name="Huang G."/>
            <person name="Zhou Y."/>
            <person name="Zheng Z."/>
            <person name="Qiu Y."/>
        </authorList>
    </citation>
    <scope>NUCLEOTIDE SEQUENCE [LARGE SCALE GENOMIC DNA]</scope>
    <source>
        <tissue evidence="2">Roots</tissue>
    </source>
</reference>
<accession>A0AAN7JGD0</accession>
<evidence type="ECO:0000313" key="2">
    <source>
        <dbReference type="EMBL" id="KAK4742102.1"/>
    </source>
</evidence>
<feature type="compositionally biased region" description="Basic and acidic residues" evidence="1">
    <location>
        <begin position="47"/>
        <end position="61"/>
    </location>
</feature>
<dbReference type="Proteomes" id="UP001345219">
    <property type="component" value="Chromosome 1"/>
</dbReference>
<keyword evidence="3" id="KW-1185">Reference proteome</keyword>